<organism evidence="17 18">
    <name type="scientific">Tilletia horrida</name>
    <dbReference type="NCBI Taxonomy" id="155126"/>
    <lineage>
        <taxon>Eukaryota</taxon>
        <taxon>Fungi</taxon>
        <taxon>Dikarya</taxon>
        <taxon>Basidiomycota</taxon>
        <taxon>Ustilaginomycotina</taxon>
        <taxon>Exobasidiomycetes</taxon>
        <taxon>Tilletiales</taxon>
        <taxon>Tilletiaceae</taxon>
        <taxon>Tilletia</taxon>
    </lineage>
</organism>
<dbReference type="PROSITE" id="PS50014">
    <property type="entry name" value="BROMODOMAIN_2"/>
    <property type="match status" value="1"/>
</dbReference>
<dbReference type="Pfam" id="PF00439">
    <property type="entry name" value="Bromodomain"/>
    <property type="match status" value="1"/>
</dbReference>
<dbReference type="InterPro" id="IPR000313">
    <property type="entry name" value="PWWP_dom"/>
</dbReference>
<dbReference type="CDD" id="cd05839">
    <property type="entry name" value="PWWP_BRPF"/>
    <property type="match status" value="1"/>
</dbReference>
<comment type="caution">
    <text evidence="17">The sequence shown here is derived from an EMBL/GenBank/DDBJ whole genome shotgun (WGS) entry which is preliminary data.</text>
</comment>
<feature type="compositionally biased region" description="Low complexity" evidence="12">
    <location>
        <begin position="905"/>
        <end position="915"/>
    </location>
</feature>
<dbReference type="InterPro" id="IPR019542">
    <property type="entry name" value="Enhancer_polycomb-like_N"/>
</dbReference>
<dbReference type="SUPFAM" id="SSF47370">
    <property type="entry name" value="Bromodomain"/>
    <property type="match status" value="1"/>
</dbReference>
<feature type="compositionally biased region" description="Basic and acidic residues" evidence="12">
    <location>
        <begin position="867"/>
        <end position="904"/>
    </location>
</feature>
<evidence type="ECO:0000256" key="1">
    <source>
        <dbReference type="ARBA" id="ARBA00004123"/>
    </source>
</evidence>
<evidence type="ECO:0000259" key="15">
    <source>
        <dbReference type="PROSITE" id="PS50812"/>
    </source>
</evidence>
<name>A0AAN6GM90_9BASI</name>
<dbReference type="FunFam" id="3.30.40.10:FF:000007">
    <property type="entry name" value="Bromodomain containing 1, isoform CRA_b"/>
    <property type="match status" value="1"/>
</dbReference>
<evidence type="ECO:0000256" key="4">
    <source>
        <dbReference type="ARBA" id="ARBA00022737"/>
    </source>
</evidence>
<feature type="region of interest" description="Disordered" evidence="12">
    <location>
        <begin position="1031"/>
        <end position="1085"/>
    </location>
</feature>
<dbReference type="SMART" id="SM00297">
    <property type="entry name" value="BROMO"/>
    <property type="match status" value="1"/>
</dbReference>
<dbReference type="GO" id="GO:0008270">
    <property type="term" value="F:zinc ion binding"/>
    <property type="evidence" value="ECO:0007669"/>
    <property type="project" value="UniProtKB-KW"/>
</dbReference>
<sequence length="1453" mass="161323">MPIPTTPPYPPLSFSLPKVSFRKIPASEALELSVPAGVHERQNIDYGFNNGSEFVRPEHYMRHIEPAEAELKNRVEYDMDEQDQEWLDFINAERKRSQMDTISYEVFEILMDRIEKEWFDLMKRVPKKATTSAGDGEGGDSVEDTRCAICDDGECENSNAIVFCDGCNLAAHQDCYGIPYIPEGQWLCRKCTVSPDRAVSCLLCPHEGGAFKQTSNGKWAHLLCAIWIPETGVSNPVYMEPIDSIEQIPKARWKLQCYLCRQKMGACIQCDNRNCYTAFHVTCAREAGLLLKFNRQRADSHGHSAGTVLHADSAHAANISLSDDEDTGPEVLRACCEKHLPKEVREERERLGIRYPTFLNLRGEDDDTPTGSRASTPGGRGADIGADASSRKKKGKAPSGLVAVNGSSRHTNGDATPSGRTSKAARAYKKSYRAGPPLVPKYILDRVMEYTHKIRIRAKPQFVAQLARFWSLKREARRGAPLLKRLHLEPWTAAPVPKEQAESEKTKKLQFLKLLREDLERVRMLAELSRKREREKHKQIEVLRSVLVGNFLFPYANILRKAFSDIISLDRQGLFASPVSRADVPDYYDIIKTPMDWSQISPRLDQNAYASVAALKKDVLQVFTNARIYNKPDTAYHKLATKMENAATPIFQALEEQFATVHAEENSKTKLAIQAWKDEQEAMRRENGPALSEEDLERMLERLETDLTLHFEPDLMLLNLIEDPELCAFEKASPDAVAGPNAVDTETGAHQTEATATQGSRLNFIDNLLRQDITLSEEALLDGLASLTPEIGSVDTMPSAINRKKKSSKRSRTRTTHERPQKRRKTAAVSTTIAVPELPAAGPVVIEPKPAPAPEPELEADAEMDSEAERDHTTNWEPEVKSKPEAETEAKPAPEAAHEPEAAQERGAGQQAEAELPPESDPEAEVAELAQAEAEAEPEPQPQLKEPPKVEPSPPGEDLQRALAATNGSEESGTQDVDITIKIKAPEPSPAEPEVVAAASPPVQAPPPVPTNSSELTTVVGAKEAELYAGPAQTPSTLSSALSTPVIAQEPEPEPEGRVAKDASSSERVLSDRRSVAGEEPTNLEVSDVTNWDTFKRFNTGWVLPAGSKRQSRPSNLNESKLTVDRGPKEVAARMLSKGKGKETSSVEEAKTSTSHARTRTSDDERDEPMDGSSDLSSVSSSDSSDLSDADDESADEEHQQEAGPSSQRTRPQRKRSQTVRMATDGEPDLYKRDRNGRFSKGRRRVVSQPLEDDSEEEEDDEEEEEEEEGDDDEGEGDEEEDPATTQEDGSDHADEQDKVGVGSSSFQLHRSASLQSSKSREDRSSSRRRGRVKVPRAKAQGEGEPEDFVDGTMVWAKITGYPFSPAVIVEPELPHAIVPKDVLRSAREPDEIHLVRFYGQKVQWRWMPTRKLRFMFEDDDLDQKLMKAPDGRTPHSKALVREAYKLALAEKE</sequence>
<keyword evidence="2" id="KW-0597">Phosphoprotein</keyword>
<keyword evidence="18" id="KW-1185">Reference proteome</keyword>
<dbReference type="Pfam" id="PF10513">
    <property type="entry name" value="EPL1"/>
    <property type="match status" value="1"/>
</dbReference>
<dbReference type="Gene3D" id="2.30.30.140">
    <property type="match status" value="1"/>
</dbReference>
<feature type="compositionally biased region" description="Basic and acidic residues" evidence="12">
    <location>
        <begin position="1055"/>
        <end position="1077"/>
    </location>
</feature>
<evidence type="ECO:0000313" key="18">
    <source>
        <dbReference type="Proteomes" id="UP001176521"/>
    </source>
</evidence>
<feature type="compositionally biased region" description="Basic residues" evidence="12">
    <location>
        <begin position="1327"/>
        <end position="1337"/>
    </location>
</feature>
<evidence type="ECO:0000259" key="14">
    <source>
        <dbReference type="PROSITE" id="PS50016"/>
    </source>
</evidence>
<keyword evidence="3" id="KW-0479">Metal-binding</keyword>
<accession>A0AAN6GM90</accession>
<evidence type="ECO:0000256" key="8">
    <source>
        <dbReference type="ARBA" id="ARBA00023117"/>
    </source>
</evidence>
<feature type="region of interest" description="Disordered" evidence="12">
    <location>
        <begin position="1103"/>
        <end position="1347"/>
    </location>
</feature>
<evidence type="ECO:0000256" key="3">
    <source>
        <dbReference type="ARBA" id="ARBA00022723"/>
    </source>
</evidence>
<evidence type="ECO:0008006" key="19">
    <source>
        <dbReference type="Google" id="ProtNLM"/>
    </source>
</evidence>
<dbReference type="Proteomes" id="UP001176521">
    <property type="component" value="Unassembled WGS sequence"/>
</dbReference>
<evidence type="ECO:0000256" key="9">
    <source>
        <dbReference type="ARBA" id="ARBA00023242"/>
    </source>
</evidence>
<keyword evidence="6" id="KW-0862">Zinc</keyword>
<comment type="subcellular location">
    <subcellularLocation>
        <location evidence="1">Nucleus</location>
    </subcellularLocation>
</comment>
<dbReference type="InterPro" id="IPR001965">
    <property type="entry name" value="Znf_PHD"/>
</dbReference>
<evidence type="ECO:0000256" key="10">
    <source>
        <dbReference type="PROSITE-ProRule" id="PRU00035"/>
    </source>
</evidence>
<feature type="compositionally biased region" description="Acidic residues" evidence="12">
    <location>
        <begin position="916"/>
        <end position="926"/>
    </location>
</feature>
<keyword evidence="9" id="KW-0539">Nucleus</keyword>
<feature type="domain" description="PHD-type" evidence="16">
    <location>
        <begin position="198"/>
        <end position="304"/>
    </location>
</feature>
<feature type="compositionally biased region" description="Basic residues" evidence="12">
    <location>
        <begin position="802"/>
        <end position="826"/>
    </location>
</feature>
<feature type="region of interest" description="Disordered" evidence="12">
    <location>
        <begin position="360"/>
        <end position="427"/>
    </location>
</feature>
<dbReference type="PANTHER" id="PTHR13793">
    <property type="entry name" value="PHD FINGER PROTEINS"/>
    <property type="match status" value="1"/>
</dbReference>
<feature type="compositionally biased region" description="Acidic residues" evidence="12">
    <location>
        <begin position="1186"/>
        <end position="1196"/>
    </location>
</feature>
<feature type="compositionally biased region" description="Low complexity" evidence="12">
    <location>
        <begin position="1034"/>
        <end position="1045"/>
    </location>
</feature>
<feature type="compositionally biased region" description="Polar residues" evidence="12">
    <location>
        <begin position="1303"/>
        <end position="1316"/>
    </location>
</feature>
<dbReference type="Pfam" id="PF13832">
    <property type="entry name" value="zf-HC5HC2H_2"/>
    <property type="match status" value="1"/>
</dbReference>
<dbReference type="CDD" id="cd15670">
    <property type="entry name" value="ePHD_BRPF"/>
    <property type="match status" value="1"/>
</dbReference>
<dbReference type="EMBL" id="JAPDMQ010000005">
    <property type="protein sequence ID" value="KAK0541003.1"/>
    <property type="molecule type" value="Genomic_DNA"/>
</dbReference>
<gene>
    <name evidence="17" type="ORF">OC842_000209</name>
</gene>
<dbReference type="PROSITE" id="PS50812">
    <property type="entry name" value="PWWP"/>
    <property type="match status" value="1"/>
</dbReference>
<evidence type="ECO:0000256" key="5">
    <source>
        <dbReference type="ARBA" id="ARBA00022771"/>
    </source>
</evidence>
<feature type="domain" description="PHD-type" evidence="14">
    <location>
        <begin position="144"/>
        <end position="194"/>
    </location>
</feature>
<feature type="compositionally biased region" description="Basic and acidic residues" evidence="12">
    <location>
        <begin position="1140"/>
        <end position="1151"/>
    </location>
</feature>
<feature type="compositionally biased region" description="Polar residues" evidence="12">
    <location>
        <begin position="966"/>
        <end position="977"/>
    </location>
</feature>
<dbReference type="PROSITE" id="PS50016">
    <property type="entry name" value="ZF_PHD_2"/>
    <property type="match status" value="1"/>
</dbReference>
<feature type="compositionally biased region" description="Low complexity" evidence="12">
    <location>
        <begin position="1173"/>
        <end position="1185"/>
    </location>
</feature>
<dbReference type="InterPro" id="IPR013083">
    <property type="entry name" value="Znf_RING/FYVE/PHD"/>
</dbReference>
<dbReference type="SUPFAM" id="SSF63748">
    <property type="entry name" value="Tudor/PWWP/MBT"/>
    <property type="match status" value="1"/>
</dbReference>
<keyword evidence="4" id="KW-0677">Repeat</keyword>
<protein>
    <recommendedName>
        <fullName evidence="19">Peregrin</fullName>
    </recommendedName>
</protein>
<evidence type="ECO:0000256" key="11">
    <source>
        <dbReference type="PROSITE-ProRule" id="PRU00146"/>
    </source>
</evidence>
<dbReference type="PRINTS" id="PR00503">
    <property type="entry name" value="BROMODOMAIN"/>
</dbReference>
<feature type="compositionally biased region" description="Basic and acidic residues" evidence="12">
    <location>
        <begin position="1290"/>
        <end position="1299"/>
    </location>
</feature>
<feature type="domain" description="PWWP" evidence="15">
    <location>
        <begin position="1351"/>
        <end position="1419"/>
    </location>
</feature>
<evidence type="ECO:0000259" key="16">
    <source>
        <dbReference type="PROSITE" id="PS51805"/>
    </source>
</evidence>
<dbReference type="SUPFAM" id="SSF57903">
    <property type="entry name" value="FYVE/PHD zinc finger"/>
    <property type="match status" value="1"/>
</dbReference>
<proteinExistence type="predicted"/>
<keyword evidence="5 11" id="KW-0863">Zinc-finger</keyword>
<feature type="compositionally biased region" description="Polar residues" evidence="12">
    <location>
        <begin position="405"/>
        <end position="421"/>
    </location>
</feature>
<evidence type="ECO:0000256" key="7">
    <source>
        <dbReference type="ARBA" id="ARBA00022990"/>
    </source>
</evidence>
<dbReference type="PANTHER" id="PTHR13793:SF107">
    <property type="entry name" value="BROMODOMAIN-CONTAINING PROTEIN HOMOLOG"/>
    <property type="match status" value="1"/>
</dbReference>
<dbReference type="Gene3D" id="1.20.920.10">
    <property type="entry name" value="Bromodomain-like"/>
    <property type="match status" value="1"/>
</dbReference>
<feature type="compositionally biased region" description="Acidic residues" evidence="12">
    <location>
        <begin position="856"/>
        <end position="866"/>
    </location>
</feature>
<dbReference type="GO" id="GO:0006325">
    <property type="term" value="P:chromatin organization"/>
    <property type="evidence" value="ECO:0007669"/>
    <property type="project" value="UniProtKB-ARBA"/>
</dbReference>
<feature type="compositionally biased region" description="Acidic residues" evidence="12">
    <location>
        <begin position="1251"/>
        <end position="1283"/>
    </location>
</feature>
<evidence type="ECO:0000313" key="17">
    <source>
        <dbReference type="EMBL" id="KAK0541003.1"/>
    </source>
</evidence>
<dbReference type="InterPro" id="IPR001487">
    <property type="entry name" value="Bromodomain"/>
</dbReference>
<dbReference type="Gene3D" id="3.30.40.10">
    <property type="entry name" value="Zinc/RING finger domain, C3HC4 (zinc finger)"/>
    <property type="match status" value="2"/>
</dbReference>
<dbReference type="PROSITE" id="PS51805">
    <property type="entry name" value="EPHD"/>
    <property type="match status" value="1"/>
</dbReference>
<evidence type="ECO:0000256" key="2">
    <source>
        <dbReference type="ARBA" id="ARBA00022553"/>
    </source>
</evidence>
<evidence type="ECO:0000256" key="12">
    <source>
        <dbReference type="SAM" id="MobiDB-lite"/>
    </source>
</evidence>
<dbReference type="GO" id="GO:0006357">
    <property type="term" value="P:regulation of transcription by RNA polymerase II"/>
    <property type="evidence" value="ECO:0007669"/>
    <property type="project" value="TreeGrafter"/>
</dbReference>
<dbReference type="CDD" id="cd15492">
    <property type="entry name" value="PHD_BRPF_JADE_like"/>
    <property type="match status" value="1"/>
</dbReference>
<dbReference type="InterPro" id="IPR018359">
    <property type="entry name" value="Bromodomain_CS"/>
</dbReference>
<evidence type="ECO:0000259" key="13">
    <source>
        <dbReference type="PROSITE" id="PS50014"/>
    </source>
</evidence>
<dbReference type="InterPro" id="IPR050701">
    <property type="entry name" value="Histone_Mod_Regulator"/>
</dbReference>
<dbReference type="Pfam" id="PF00855">
    <property type="entry name" value="PWWP"/>
    <property type="match status" value="1"/>
</dbReference>
<dbReference type="InterPro" id="IPR011011">
    <property type="entry name" value="Znf_FYVE_PHD"/>
</dbReference>
<reference evidence="17" key="1">
    <citation type="journal article" date="2023" name="PhytoFront">
        <title>Draft Genome Resources of Seven Strains of Tilletia horrida, Causal Agent of Kernel Smut of Rice.</title>
        <authorList>
            <person name="Khanal S."/>
            <person name="Antony Babu S."/>
            <person name="Zhou X.G."/>
        </authorList>
    </citation>
    <scope>NUCLEOTIDE SEQUENCE</scope>
    <source>
        <strain evidence="17">TX3</strain>
    </source>
</reference>
<dbReference type="InterPro" id="IPR036427">
    <property type="entry name" value="Bromodomain-like_sf"/>
</dbReference>
<feature type="domain" description="Bromo" evidence="13">
    <location>
        <begin position="575"/>
        <end position="637"/>
    </location>
</feature>
<dbReference type="PROSITE" id="PS00633">
    <property type="entry name" value="BROMODOMAIN_1"/>
    <property type="match status" value="1"/>
</dbReference>
<dbReference type="InterPro" id="IPR019787">
    <property type="entry name" value="Znf_PHD-finger"/>
</dbReference>
<dbReference type="InterPro" id="IPR034732">
    <property type="entry name" value="EPHD"/>
</dbReference>
<keyword evidence="8 10" id="KW-0103">Bromodomain</keyword>
<evidence type="ECO:0000256" key="6">
    <source>
        <dbReference type="ARBA" id="ARBA00022833"/>
    </source>
</evidence>
<keyword evidence="7" id="KW-0007">Acetylation</keyword>
<feature type="compositionally biased region" description="Basic and acidic residues" evidence="12">
    <location>
        <begin position="1122"/>
        <end position="1132"/>
    </location>
</feature>
<dbReference type="Pfam" id="PF13831">
    <property type="entry name" value="PHD_2"/>
    <property type="match status" value="1"/>
</dbReference>
<dbReference type="SMART" id="SM00249">
    <property type="entry name" value="PHD"/>
    <property type="match status" value="2"/>
</dbReference>
<dbReference type="CDD" id="cd04369">
    <property type="entry name" value="Bromodomain"/>
    <property type="match status" value="1"/>
</dbReference>
<feature type="compositionally biased region" description="Low complexity" evidence="12">
    <location>
        <begin position="992"/>
        <end position="1002"/>
    </location>
</feature>
<dbReference type="GO" id="GO:0005634">
    <property type="term" value="C:nucleus"/>
    <property type="evidence" value="ECO:0007669"/>
    <property type="project" value="UniProtKB-SubCell"/>
</dbReference>
<dbReference type="FunFam" id="3.30.40.10:FF:000008">
    <property type="entry name" value="Bromodomain containing 1, isoform CRA_a"/>
    <property type="match status" value="1"/>
</dbReference>
<feature type="region of interest" description="Disordered" evidence="12">
    <location>
        <begin position="790"/>
        <end position="1015"/>
    </location>
</feature>